<accession>A0A0L6UMJ7</accession>
<dbReference type="VEuPathDB" id="FungiDB:VP01_481g7"/>
<reference evidence="2 3" key="1">
    <citation type="submission" date="2015-08" db="EMBL/GenBank/DDBJ databases">
        <title>Next Generation Sequencing and Analysis of the Genome of Puccinia sorghi L Schw, the Causal Agent of Maize Common Rust.</title>
        <authorList>
            <person name="Rochi L."/>
            <person name="Burguener G."/>
            <person name="Darino M."/>
            <person name="Turjanski A."/>
            <person name="Kreff E."/>
            <person name="Dieguez M.J."/>
            <person name="Sacco F."/>
        </authorList>
    </citation>
    <scope>NUCLEOTIDE SEQUENCE [LARGE SCALE GENOMIC DNA]</scope>
    <source>
        <strain evidence="2 3">RO10H11247</strain>
    </source>
</reference>
<comment type="caution">
    <text evidence="2">The sequence shown here is derived from an EMBL/GenBank/DDBJ whole genome shotgun (WGS) entry which is preliminary data.</text>
</comment>
<dbReference type="Proteomes" id="UP000037035">
    <property type="component" value="Unassembled WGS sequence"/>
</dbReference>
<protein>
    <submittedName>
        <fullName evidence="2">Uncharacterized protein</fullName>
    </submittedName>
</protein>
<evidence type="ECO:0000313" key="3">
    <source>
        <dbReference type="Proteomes" id="UP000037035"/>
    </source>
</evidence>
<name>A0A0L6UMJ7_9BASI</name>
<evidence type="ECO:0000313" key="2">
    <source>
        <dbReference type="EMBL" id="KNZ49744.1"/>
    </source>
</evidence>
<dbReference type="EMBL" id="LAVV01009965">
    <property type="protein sequence ID" value="KNZ49744.1"/>
    <property type="molecule type" value="Genomic_DNA"/>
</dbReference>
<dbReference type="AlphaFoldDB" id="A0A0L6UMJ7"/>
<proteinExistence type="predicted"/>
<gene>
    <name evidence="2" type="ORF">VP01_481g7</name>
</gene>
<organism evidence="2 3">
    <name type="scientific">Puccinia sorghi</name>
    <dbReference type="NCBI Taxonomy" id="27349"/>
    <lineage>
        <taxon>Eukaryota</taxon>
        <taxon>Fungi</taxon>
        <taxon>Dikarya</taxon>
        <taxon>Basidiomycota</taxon>
        <taxon>Pucciniomycotina</taxon>
        <taxon>Pucciniomycetes</taxon>
        <taxon>Pucciniales</taxon>
        <taxon>Pucciniaceae</taxon>
        <taxon>Puccinia</taxon>
    </lineage>
</organism>
<sequence length="93" mass="10795">MIVFVGVERRKKKKTKGKPHDKSNFSRLIIFPFSAHTTFHKSNKEWYFETDYPKHNHPASEDPQAHVGNCRLTSAHYPKVKNLPQALKPAKIL</sequence>
<keyword evidence="3" id="KW-1185">Reference proteome</keyword>
<evidence type="ECO:0000256" key="1">
    <source>
        <dbReference type="SAM" id="MobiDB-lite"/>
    </source>
</evidence>
<feature type="region of interest" description="Disordered" evidence="1">
    <location>
        <begin position="1"/>
        <end position="21"/>
    </location>
</feature>